<proteinExistence type="predicted"/>
<dbReference type="PROSITE" id="PS52045">
    <property type="entry name" value="NEPROSIN_PEP_CD"/>
    <property type="match status" value="1"/>
</dbReference>
<sequence>MEFSSNIVLLTLFTVSLVLAAETAHDERRTIPSEEEKIEMERQLKAINKPALKSFKTENGEIFDCIDIRKQLAFDHPLLKNHSVQLKPTSVPVWIPSNNISRNIGPLQLLQKRIRCPHGTVIVKRTTIQDLIHSQHLKSIGFNSPRHVFTEGNNIDLSGHHFATVEYDYSRVAGVTGNINLWDPQVSHDQVSIATMAIAQGPIEHLASISVGWMVNPLLYQDHIHLYTYWTADGYNKTGCYDIRCPGFVQVSQRIPLGVLLHPVSIYTGTQYEMDLSLHQDRATGDWWLVFGGVNVGYWPKSLFMGSGLVKGANLASWGGQVYSPKTEKSPIMGSGHFPKEGFGKAAFVNNIQILDGKGEAFIPQIYTIKTGESSPNCYKAKFIHDEDEPWIRAVYYGGPGGCIGQLSRN</sequence>
<protein>
    <recommendedName>
        <fullName evidence="2">Neprosin PEP catalytic domain-containing protein</fullName>
    </recommendedName>
</protein>
<dbReference type="Pfam" id="PF03080">
    <property type="entry name" value="Neprosin"/>
    <property type="match status" value="1"/>
</dbReference>
<dbReference type="PANTHER" id="PTHR31589:SF171">
    <property type="entry name" value="PROTEIN, PUTATIVE (DUF239)-RELATED"/>
    <property type="match status" value="1"/>
</dbReference>
<accession>R0H4J4</accession>
<feature type="domain" description="Neprosin PEP catalytic" evidence="2">
    <location>
        <begin position="155"/>
        <end position="404"/>
    </location>
</feature>
<dbReference type="EMBL" id="KB870811">
    <property type="protein sequence ID" value="EOA18433.1"/>
    <property type="molecule type" value="Genomic_DNA"/>
</dbReference>
<dbReference type="KEGG" id="crb:17879440"/>
<dbReference type="PANTHER" id="PTHR31589">
    <property type="entry name" value="PROTEIN, PUTATIVE (DUF239)-RELATED-RELATED"/>
    <property type="match status" value="1"/>
</dbReference>
<evidence type="ECO:0000313" key="4">
    <source>
        <dbReference type="Proteomes" id="UP000029121"/>
    </source>
</evidence>
<evidence type="ECO:0000256" key="1">
    <source>
        <dbReference type="SAM" id="SignalP"/>
    </source>
</evidence>
<dbReference type="AlphaFoldDB" id="R0H4J4"/>
<keyword evidence="1" id="KW-0732">Signal</keyword>
<organism evidence="3 4">
    <name type="scientific">Capsella rubella</name>
    <dbReference type="NCBI Taxonomy" id="81985"/>
    <lineage>
        <taxon>Eukaryota</taxon>
        <taxon>Viridiplantae</taxon>
        <taxon>Streptophyta</taxon>
        <taxon>Embryophyta</taxon>
        <taxon>Tracheophyta</taxon>
        <taxon>Spermatophyta</taxon>
        <taxon>Magnoliopsida</taxon>
        <taxon>eudicotyledons</taxon>
        <taxon>Gunneridae</taxon>
        <taxon>Pentapetalae</taxon>
        <taxon>rosids</taxon>
        <taxon>malvids</taxon>
        <taxon>Brassicales</taxon>
        <taxon>Brassicaceae</taxon>
        <taxon>Camelineae</taxon>
        <taxon>Capsella</taxon>
    </lineage>
</organism>
<dbReference type="Pfam" id="PF14365">
    <property type="entry name" value="Neprosin_AP"/>
    <property type="match status" value="1"/>
</dbReference>
<dbReference type="InterPro" id="IPR004314">
    <property type="entry name" value="Neprosin"/>
</dbReference>
<feature type="chain" id="PRO_5004342358" description="Neprosin PEP catalytic domain-containing protein" evidence="1">
    <location>
        <begin position="21"/>
        <end position="410"/>
    </location>
</feature>
<keyword evidence="4" id="KW-1185">Reference proteome</keyword>
<dbReference type="eggNOG" id="ENOG502SIEY">
    <property type="taxonomic scope" value="Eukaryota"/>
</dbReference>
<dbReference type="InterPro" id="IPR053168">
    <property type="entry name" value="Glutamic_endopeptidase"/>
</dbReference>
<dbReference type="InterPro" id="IPR025521">
    <property type="entry name" value="Neprosin_propep"/>
</dbReference>
<dbReference type="Proteomes" id="UP000029121">
    <property type="component" value="Unassembled WGS sequence"/>
</dbReference>
<feature type="signal peptide" evidence="1">
    <location>
        <begin position="1"/>
        <end position="20"/>
    </location>
</feature>
<dbReference type="OrthoDB" id="1858978at2759"/>
<name>R0H4J4_9BRAS</name>
<gene>
    <name evidence="3" type="ORF">CARUB_v10006976mg</name>
</gene>
<evidence type="ECO:0000313" key="3">
    <source>
        <dbReference type="EMBL" id="EOA18433.1"/>
    </source>
</evidence>
<dbReference type="STRING" id="81985.R0H4J4"/>
<evidence type="ECO:0000259" key="2">
    <source>
        <dbReference type="PROSITE" id="PS52045"/>
    </source>
</evidence>
<reference evidence="4" key="1">
    <citation type="journal article" date="2013" name="Nat. Genet.">
        <title>The Capsella rubella genome and the genomic consequences of rapid mating system evolution.</title>
        <authorList>
            <person name="Slotte T."/>
            <person name="Hazzouri K.M."/>
            <person name="Agren J.A."/>
            <person name="Koenig D."/>
            <person name="Maumus F."/>
            <person name="Guo Y.L."/>
            <person name="Steige K."/>
            <person name="Platts A.E."/>
            <person name="Escobar J.S."/>
            <person name="Newman L.K."/>
            <person name="Wang W."/>
            <person name="Mandakova T."/>
            <person name="Vello E."/>
            <person name="Smith L.M."/>
            <person name="Henz S.R."/>
            <person name="Steffen J."/>
            <person name="Takuno S."/>
            <person name="Brandvain Y."/>
            <person name="Coop G."/>
            <person name="Andolfatto P."/>
            <person name="Hu T.T."/>
            <person name="Blanchette M."/>
            <person name="Clark R.M."/>
            <person name="Quesneville H."/>
            <person name="Nordborg M."/>
            <person name="Gaut B.S."/>
            <person name="Lysak M.A."/>
            <person name="Jenkins J."/>
            <person name="Grimwood J."/>
            <person name="Chapman J."/>
            <person name="Prochnik S."/>
            <person name="Shu S."/>
            <person name="Rokhsar D."/>
            <person name="Schmutz J."/>
            <person name="Weigel D."/>
            <person name="Wright S.I."/>
        </authorList>
    </citation>
    <scope>NUCLEOTIDE SEQUENCE [LARGE SCALE GENOMIC DNA]</scope>
    <source>
        <strain evidence="4">cv. Monte Gargano</strain>
    </source>
</reference>
<dbReference type="Gene3D" id="3.90.1320.10">
    <property type="entry name" value="Outer-capsid protein sigma 3, large lobe"/>
    <property type="match status" value="1"/>
</dbReference>